<organism evidence="2 3">
    <name type="scientific">Basidiobolus meristosporus CBS 931.73</name>
    <dbReference type="NCBI Taxonomy" id="1314790"/>
    <lineage>
        <taxon>Eukaryota</taxon>
        <taxon>Fungi</taxon>
        <taxon>Fungi incertae sedis</taxon>
        <taxon>Zoopagomycota</taxon>
        <taxon>Entomophthoromycotina</taxon>
        <taxon>Basidiobolomycetes</taxon>
        <taxon>Basidiobolales</taxon>
        <taxon>Basidiobolaceae</taxon>
        <taxon>Basidiobolus</taxon>
    </lineage>
</organism>
<dbReference type="InParanoid" id="A0A1Y1XXM9"/>
<dbReference type="Proteomes" id="UP000193498">
    <property type="component" value="Unassembled WGS sequence"/>
</dbReference>
<evidence type="ECO:0000313" key="3">
    <source>
        <dbReference type="Proteomes" id="UP000193498"/>
    </source>
</evidence>
<name>A0A1Y1XXM9_9FUNG</name>
<feature type="compositionally biased region" description="Low complexity" evidence="1">
    <location>
        <begin position="11"/>
        <end position="26"/>
    </location>
</feature>
<reference evidence="2 3" key="1">
    <citation type="submission" date="2016-07" db="EMBL/GenBank/DDBJ databases">
        <title>Pervasive Adenine N6-methylation of Active Genes in Fungi.</title>
        <authorList>
            <consortium name="DOE Joint Genome Institute"/>
            <person name="Mondo S.J."/>
            <person name="Dannebaum R.O."/>
            <person name="Kuo R.C."/>
            <person name="Labutti K."/>
            <person name="Haridas S."/>
            <person name="Kuo A."/>
            <person name="Salamov A."/>
            <person name="Ahrendt S.R."/>
            <person name="Lipzen A."/>
            <person name="Sullivan W."/>
            <person name="Andreopoulos W.B."/>
            <person name="Clum A."/>
            <person name="Lindquist E."/>
            <person name="Daum C."/>
            <person name="Ramamoorthy G.K."/>
            <person name="Gryganskyi A."/>
            <person name="Culley D."/>
            <person name="Magnuson J.K."/>
            <person name="James T.Y."/>
            <person name="O'Malley M.A."/>
            <person name="Stajich J.E."/>
            <person name="Spatafora J.W."/>
            <person name="Visel A."/>
            <person name="Grigoriev I.V."/>
        </authorList>
    </citation>
    <scope>NUCLEOTIDE SEQUENCE [LARGE SCALE GENOMIC DNA]</scope>
    <source>
        <strain evidence="2 3">CBS 931.73</strain>
    </source>
</reference>
<comment type="caution">
    <text evidence="2">The sequence shown here is derived from an EMBL/GenBank/DDBJ whole genome shotgun (WGS) entry which is preliminary data.</text>
</comment>
<gene>
    <name evidence="2" type="ORF">K493DRAFT_317999</name>
</gene>
<accession>A0A1Y1XXM9</accession>
<keyword evidence="3" id="KW-1185">Reference proteome</keyword>
<sequence length="316" mass="36016">MDRLNSVMETSSESLLPEPPSNVSSPAENPALRRSYLENFRRICVDFYVNEDPVAGELMGLVEFANKTNGQVVLNWLATERLKTPRSVLEERLLEIGLQSGKMLYPEDWELYIKEKNQIRSTWHANNQLKTQQEFNELLLRTEPIALSMFERARELRRFLRTWTPVLGAAPFIKGLKRTLETQFGKAFLITWAFLDDSLTQAGPEFMRDSTRLLLSVLGFTQTADLENTERGEGNGVIRVWQANPNLGDIQLDRLLSMLPKERGLPGRMAGSIQIGSTRRAPDLVVKSTILKCLLRWPGRLILWLAQLVSDLQYAA</sequence>
<feature type="region of interest" description="Disordered" evidence="1">
    <location>
        <begin position="1"/>
        <end position="28"/>
    </location>
</feature>
<protein>
    <submittedName>
        <fullName evidence="2">Uncharacterized protein</fullName>
    </submittedName>
</protein>
<dbReference type="EMBL" id="MCFE01000382">
    <property type="protein sequence ID" value="ORX90405.1"/>
    <property type="molecule type" value="Genomic_DNA"/>
</dbReference>
<dbReference type="AlphaFoldDB" id="A0A1Y1XXM9"/>
<evidence type="ECO:0000313" key="2">
    <source>
        <dbReference type="EMBL" id="ORX90405.1"/>
    </source>
</evidence>
<proteinExistence type="predicted"/>
<dbReference type="OrthoDB" id="2440333at2759"/>
<evidence type="ECO:0000256" key="1">
    <source>
        <dbReference type="SAM" id="MobiDB-lite"/>
    </source>
</evidence>